<evidence type="ECO:0000256" key="3">
    <source>
        <dbReference type="ARBA" id="ARBA00022960"/>
    </source>
</evidence>
<dbReference type="eggNOG" id="COG1376">
    <property type="taxonomic scope" value="Bacteria"/>
</dbReference>
<evidence type="ECO:0000256" key="4">
    <source>
        <dbReference type="ARBA" id="ARBA00022984"/>
    </source>
</evidence>
<evidence type="ECO:0000259" key="7">
    <source>
        <dbReference type="PROSITE" id="PS52029"/>
    </source>
</evidence>
<comment type="caution">
    <text evidence="8">The sequence shown here is derived from an EMBL/GenBank/DDBJ whole genome shotgun (WGS) entry which is preliminary data.</text>
</comment>
<dbReference type="GO" id="GO:0018104">
    <property type="term" value="P:peptidoglycan-protein cross-linking"/>
    <property type="evidence" value="ECO:0007669"/>
    <property type="project" value="TreeGrafter"/>
</dbReference>
<dbReference type="OrthoDB" id="3176960at2"/>
<dbReference type="PROSITE" id="PS52029">
    <property type="entry name" value="LD_TPASE"/>
    <property type="match status" value="1"/>
</dbReference>
<sequence>MTRGGARTKKQGKIKKISLIVVLGILVLLVSGYTYRSIYYTSHFLPKTEVNSVDVSNLTIDEAKTALKEKYASETFTINEDGQLWKEIKKSDLGVNLDFTKELENLRQKQSPWSWAVSYVSAAEKETLNTLDVNQEKLTNSVNSIKDDLTKLNASRSESEDAKVIRTDSGFSIQKEKIGTAINVDEAIASITQTATEGKETIDLKEFRSKPNVTSEDEDLKKEIERANKIAQVKATYTINGVSFVVPTETIMDWIESSDTDISLNNEKITEYVNNLATLYNTSSNPTTFNSTRRGEVSVPAGSYSWTIQVDQEAAALKDAIMSGKDFTRSPIVQGSTTADHALVGNTYIEVDLQNQHMWFYKDGALVLETDVVTGKPTTPTPPGVFYVWNHELNATLRGLNDDGSKYASPVNYWMPIDWTGVGIHDSDWQPEYGGELWKTRGSHGCVNTPPGVMKELYAAVENGTPVLVF</sequence>
<dbReference type="RefSeq" id="WP_010766943.1">
    <property type="nucleotide sequence ID" value="NZ_ASWE01000006.1"/>
</dbReference>
<dbReference type="GO" id="GO:0016740">
    <property type="term" value="F:transferase activity"/>
    <property type="evidence" value="ECO:0007669"/>
    <property type="project" value="UniProtKB-KW"/>
</dbReference>
<dbReference type="PANTHER" id="PTHR30582">
    <property type="entry name" value="L,D-TRANSPEPTIDASE"/>
    <property type="match status" value="1"/>
</dbReference>
<feature type="domain" description="L,D-TPase catalytic" evidence="7">
    <location>
        <begin position="347"/>
        <end position="470"/>
    </location>
</feature>
<accession>R3U6U2</accession>
<dbReference type="STRING" id="154621.RV11_GL001325"/>
<keyword evidence="9" id="KW-1185">Reference proteome</keyword>
<evidence type="ECO:0000256" key="1">
    <source>
        <dbReference type="ARBA" id="ARBA00004752"/>
    </source>
</evidence>
<evidence type="ECO:0000313" key="8">
    <source>
        <dbReference type="EMBL" id="EOL49163.1"/>
    </source>
</evidence>
<dbReference type="InterPro" id="IPR022029">
    <property type="entry name" value="YoaR-like_PG-bd"/>
</dbReference>
<dbReference type="SUPFAM" id="SSF141523">
    <property type="entry name" value="L,D-transpeptidase catalytic domain-like"/>
    <property type="match status" value="1"/>
</dbReference>
<feature type="active site" description="Proton donor/acceptor" evidence="6">
    <location>
        <position position="425"/>
    </location>
</feature>
<keyword evidence="5 6" id="KW-0961">Cell wall biogenesis/degradation</keyword>
<dbReference type="PATRIC" id="fig|1158610.3.peg.241"/>
<comment type="pathway">
    <text evidence="1 6">Cell wall biogenesis; peptidoglycan biosynthesis.</text>
</comment>
<dbReference type="Gene3D" id="2.40.440.10">
    <property type="entry name" value="L,D-transpeptidase catalytic domain-like"/>
    <property type="match status" value="1"/>
</dbReference>
<gene>
    <name evidence="8" type="ORF">UC3_00258</name>
</gene>
<dbReference type="InterPro" id="IPR038063">
    <property type="entry name" value="Transpep_catalytic_dom"/>
</dbReference>
<dbReference type="Proteomes" id="UP000013785">
    <property type="component" value="Unassembled WGS sequence"/>
</dbReference>
<dbReference type="UniPathway" id="UPA00219"/>
<dbReference type="InterPro" id="IPR005490">
    <property type="entry name" value="LD_TPept_cat_dom"/>
</dbReference>
<dbReference type="EMBL" id="AJAT01000006">
    <property type="protein sequence ID" value="EOL49163.1"/>
    <property type="molecule type" value="Genomic_DNA"/>
</dbReference>
<evidence type="ECO:0000313" key="9">
    <source>
        <dbReference type="Proteomes" id="UP000013785"/>
    </source>
</evidence>
<evidence type="ECO:0000256" key="2">
    <source>
        <dbReference type="ARBA" id="ARBA00022679"/>
    </source>
</evidence>
<dbReference type="GO" id="GO:0071972">
    <property type="term" value="F:peptidoglycan L,D-transpeptidase activity"/>
    <property type="evidence" value="ECO:0007669"/>
    <property type="project" value="TreeGrafter"/>
</dbReference>
<keyword evidence="2" id="KW-0808">Transferase</keyword>
<dbReference type="InterPro" id="IPR050979">
    <property type="entry name" value="LD-transpeptidase"/>
</dbReference>
<dbReference type="GO" id="GO:0005576">
    <property type="term" value="C:extracellular region"/>
    <property type="evidence" value="ECO:0007669"/>
    <property type="project" value="TreeGrafter"/>
</dbReference>
<proteinExistence type="predicted"/>
<dbReference type="SUPFAM" id="SSF143985">
    <property type="entry name" value="L,D-transpeptidase pre-catalytic domain-like"/>
    <property type="match status" value="1"/>
</dbReference>
<protein>
    <recommendedName>
        <fullName evidence="7">L,D-TPase catalytic domain-containing protein</fullName>
    </recommendedName>
</protein>
<evidence type="ECO:0000256" key="5">
    <source>
        <dbReference type="ARBA" id="ARBA00023316"/>
    </source>
</evidence>
<dbReference type="GO" id="GO:0008360">
    <property type="term" value="P:regulation of cell shape"/>
    <property type="evidence" value="ECO:0007669"/>
    <property type="project" value="UniProtKB-UniRule"/>
</dbReference>
<dbReference type="GO" id="GO:0071555">
    <property type="term" value="P:cell wall organization"/>
    <property type="evidence" value="ECO:0007669"/>
    <property type="project" value="UniProtKB-UniRule"/>
</dbReference>
<dbReference type="Pfam" id="PF03734">
    <property type="entry name" value="YkuD"/>
    <property type="match status" value="1"/>
</dbReference>
<dbReference type="HOGENOM" id="CLU_022707_2_1_9"/>
<dbReference type="Gene3D" id="3.10.20.800">
    <property type="match status" value="1"/>
</dbReference>
<organism evidence="8 9">
    <name type="scientific">Enterococcus phoeniculicola ATCC BAA-412</name>
    <dbReference type="NCBI Taxonomy" id="1158610"/>
    <lineage>
        <taxon>Bacteria</taxon>
        <taxon>Bacillati</taxon>
        <taxon>Bacillota</taxon>
        <taxon>Bacilli</taxon>
        <taxon>Lactobacillales</taxon>
        <taxon>Enterococcaceae</taxon>
        <taxon>Enterococcus</taxon>
    </lineage>
</organism>
<dbReference type="Pfam" id="PF12229">
    <property type="entry name" value="PG_binding_4"/>
    <property type="match status" value="1"/>
</dbReference>
<evidence type="ECO:0000256" key="6">
    <source>
        <dbReference type="PROSITE-ProRule" id="PRU01373"/>
    </source>
</evidence>
<reference evidence="8 9" key="1">
    <citation type="submission" date="2013-02" db="EMBL/GenBank/DDBJ databases">
        <title>The Genome Sequence of Enterococcus phoeniculicola BAA-412.</title>
        <authorList>
            <consortium name="The Broad Institute Genome Sequencing Platform"/>
            <consortium name="The Broad Institute Genome Sequencing Center for Infectious Disease"/>
            <person name="Earl A.M."/>
            <person name="Gilmore M.S."/>
            <person name="Lebreton F."/>
            <person name="Walker B."/>
            <person name="Young S.K."/>
            <person name="Zeng Q."/>
            <person name="Gargeya S."/>
            <person name="Fitzgerald M."/>
            <person name="Haas B."/>
            <person name="Abouelleil A."/>
            <person name="Alvarado L."/>
            <person name="Arachchi H.M."/>
            <person name="Berlin A.M."/>
            <person name="Chapman S.B."/>
            <person name="Dewar J."/>
            <person name="Goldberg J."/>
            <person name="Griggs A."/>
            <person name="Gujja S."/>
            <person name="Hansen M."/>
            <person name="Howarth C."/>
            <person name="Imamovic A."/>
            <person name="Larimer J."/>
            <person name="McCowan C."/>
            <person name="Murphy C."/>
            <person name="Neiman D."/>
            <person name="Pearson M."/>
            <person name="Priest M."/>
            <person name="Roberts A."/>
            <person name="Saif S."/>
            <person name="Shea T."/>
            <person name="Sisk P."/>
            <person name="Sykes S."/>
            <person name="Wortman J."/>
            <person name="Nusbaum C."/>
            <person name="Birren B."/>
        </authorList>
    </citation>
    <scope>NUCLEOTIDE SEQUENCE [LARGE SCALE GENOMIC DNA]</scope>
    <source>
        <strain evidence="8 9">ATCC BAA-412</strain>
    </source>
</reference>
<keyword evidence="4 6" id="KW-0573">Peptidoglycan synthesis</keyword>
<dbReference type="CDD" id="cd16913">
    <property type="entry name" value="YkuD_like"/>
    <property type="match status" value="1"/>
</dbReference>
<keyword evidence="3 6" id="KW-0133">Cell shape</keyword>
<dbReference type="InterPro" id="IPR038054">
    <property type="entry name" value="LD_TPept-like_central_sf"/>
</dbReference>
<dbReference type="PANTHER" id="PTHR30582:SF33">
    <property type="entry name" value="EXPORTED PROTEIN"/>
    <property type="match status" value="1"/>
</dbReference>
<dbReference type="AlphaFoldDB" id="R3U6U2"/>
<name>R3U6U2_9ENTE</name>
<feature type="active site" description="Nucleophile" evidence="6">
    <location>
        <position position="446"/>
    </location>
</feature>